<gene>
    <name evidence="5" type="ORF">FSB_LOCUS10650</name>
</gene>
<dbReference type="Gene3D" id="3.30.342.10">
    <property type="entry name" value="DNA Polymerase, chain B, domain 1"/>
    <property type="match status" value="1"/>
</dbReference>
<accession>A0A2N9F6K8</accession>
<feature type="compositionally biased region" description="Polar residues" evidence="2">
    <location>
        <begin position="731"/>
        <end position="741"/>
    </location>
</feature>
<name>A0A2N9F6K8_FAGSY</name>
<dbReference type="SUPFAM" id="SSF53098">
    <property type="entry name" value="Ribonuclease H-like"/>
    <property type="match status" value="1"/>
</dbReference>
<dbReference type="AlphaFoldDB" id="A0A2N9F6K8"/>
<dbReference type="Pfam" id="PF24065">
    <property type="entry name" value="REV3_N"/>
    <property type="match status" value="1"/>
</dbReference>
<protein>
    <submittedName>
        <fullName evidence="5">Uncharacterized protein</fullName>
    </submittedName>
</protein>
<feature type="domain" description="DNA polymerase zeta catalytic subunit N-terminal" evidence="4">
    <location>
        <begin position="11"/>
        <end position="64"/>
    </location>
</feature>
<feature type="domain" description="DNA polymerase delta/zeta catalytic subunit N-terminal" evidence="3">
    <location>
        <begin position="72"/>
        <end position="130"/>
    </location>
</feature>
<dbReference type="PANTHER" id="PTHR45812:SF1">
    <property type="entry name" value="DNA POLYMERASE ZETA CATALYTIC SUBUNIT"/>
    <property type="match status" value="1"/>
</dbReference>
<dbReference type="InterPro" id="IPR056435">
    <property type="entry name" value="DPOD/Z_N"/>
</dbReference>
<dbReference type="EMBL" id="OIVN01000599">
    <property type="protein sequence ID" value="SPC82768.1"/>
    <property type="molecule type" value="Genomic_DNA"/>
</dbReference>
<evidence type="ECO:0000259" key="3">
    <source>
        <dbReference type="Pfam" id="PF24055"/>
    </source>
</evidence>
<dbReference type="InterPro" id="IPR030559">
    <property type="entry name" value="PolZ_Rev3"/>
</dbReference>
<dbReference type="GO" id="GO:0042276">
    <property type="term" value="P:error-prone translesion synthesis"/>
    <property type="evidence" value="ECO:0007669"/>
    <property type="project" value="TreeGrafter"/>
</dbReference>
<proteinExistence type="predicted"/>
<dbReference type="GO" id="GO:0016035">
    <property type="term" value="C:zeta DNA polymerase complex"/>
    <property type="evidence" value="ECO:0007669"/>
    <property type="project" value="InterPro"/>
</dbReference>
<evidence type="ECO:0000256" key="2">
    <source>
        <dbReference type="SAM" id="MobiDB-lite"/>
    </source>
</evidence>
<comment type="catalytic activity">
    <reaction evidence="1">
        <text>DNA(n) + a 2'-deoxyribonucleoside 5'-triphosphate = DNA(n+1) + diphosphate</text>
        <dbReference type="Rhea" id="RHEA:22508"/>
        <dbReference type="Rhea" id="RHEA-COMP:17339"/>
        <dbReference type="Rhea" id="RHEA-COMP:17340"/>
        <dbReference type="ChEBI" id="CHEBI:33019"/>
        <dbReference type="ChEBI" id="CHEBI:61560"/>
        <dbReference type="ChEBI" id="CHEBI:173112"/>
        <dbReference type="EC" id="2.7.7.7"/>
    </reaction>
</comment>
<dbReference type="PANTHER" id="PTHR45812">
    <property type="entry name" value="DNA POLYMERASE ZETA CATALYTIC SUBUNIT"/>
    <property type="match status" value="1"/>
</dbReference>
<organism evidence="5">
    <name type="scientific">Fagus sylvatica</name>
    <name type="common">Beechnut</name>
    <dbReference type="NCBI Taxonomy" id="28930"/>
    <lineage>
        <taxon>Eukaryota</taxon>
        <taxon>Viridiplantae</taxon>
        <taxon>Streptophyta</taxon>
        <taxon>Embryophyta</taxon>
        <taxon>Tracheophyta</taxon>
        <taxon>Spermatophyta</taxon>
        <taxon>Magnoliopsida</taxon>
        <taxon>eudicotyledons</taxon>
        <taxon>Gunneridae</taxon>
        <taxon>Pentapetalae</taxon>
        <taxon>rosids</taxon>
        <taxon>fabids</taxon>
        <taxon>Fagales</taxon>
        <taxon>Fagaceae</taxon>
        <taxon>Fagus</taxon>
    </lineage>
</organism>
<dbReference type="Pfam" id="PF24055">
    <property type="entry name" value="POL3_N"/>
    <property type="match status" value="1"/>
</dbReference>
<evidence type="ECO:0000256" key="1">
    <source>
        <dbReference type="ARBA" id="ARBA00049244"/>
    </source>
</evidence>
<dbReference type="InterPro" id="IPR056447">
    <property type="entry name" value="REV3_N"/>
</dbReference>
<reference evidence="5" key="1">
    <citation type="submission" date="2018-02" db="EMBL/GenBank/DDBJ databases">
        <authorList>
            <person name="Cohen D.B."/>
            <person name="Kent A.D."/>
        </authorList>
    </citation>
    <scope>NUCLEOTIDE SEQUENCE</scope>
</reference>
<evidence type="ECO:0000313" key="5">
    <source>
        <dbReference type="EMBL" id="SPC82768.1"/>
    </source>
</evidence>
<dbReference type="GO" id="GO:0003887">
    <property type="term" value="F:DNA-directed DNA polymerase activity"/>
    <property type="evidence" value="ECO:0007669"/>
    <property type="project" value="UniProtKB-EC"/>
</dbReference>
<sequence length="769" mass="83915">MADTQADSNVFSVRIVSIDYYMAAPISGLDFCYSSFQGGKVNEVPVIRIYGSTPTGQKTCLHIHKPSKYTPCVLEGDAHTQAVFLALEKALKLKGNAGSKRQHVHGCSLVRARKFYGYHSSEELFVKIYLDWIWQFPSEFEASSHQDFVALLKGAGEFIMANMDYNISESESQKECQDILDSIDDLSDFEGLKEGASHCSDQNHSSISSSEKMIPQIDGSTDDLFSVPCAGSMEKSFEIEMRSEFEGSSECQSLQDVGNCVGRFMKNADTDVHDLKESCTLVGCSVRDLMRRKRSYRVEPPDDGSGRTKKVLLEGEQREGLLLGHKQLNDELDKNPIESLNLRQSLVGQQTNFQEAYKVKAAHSDSSMYGKLPLLYSSDSLSQASRLKDGNFGSHEKVGDEARIGAITGPVDFTVTGPSQVHTRPWICKPKTIDFAASMGHHEIDNVKESGFGVTAIAIERFQQIGSVASSCLQTGMVECGVSGADCSMYESGHKDEPSLVWVHDKSFENLAGTNVTTDSMGLQNQNCSGGKQKPPITDWTDGASENASFTLTTSNPKEDKFGGSSGRVLDDFLPFFEGECREEKELMDKHARISDSNSDQVVIGVPTHCQNDGSYLYLLTPVLSPPSTDSVYRWLLCDEKGAPGGNNVASVDSSPLKGSASSLIGTQSFLPDDCDKDLPESGSGSHVKPILDHLYQENPRIFDREMSAFGDGVTTIMQGKGGIAKDKSCSESTQDMSQISGPDGKSKPTPLSQSGFQGPCKCWLVDNN</sequence>
<evidence type="ECO:0000259" key="4">
    <source>
        <dbReference type="Pfam" id="PF24065"/>
    </source>
</evidence>
<feature type="region of interest" description="Disordered" evidence="2">
    <location>
        <begin position="723"/>
        <end position="759"/>
    </location>
</feature>
<dbReference type="GO" id="GO:0000724">
    <property type="term" value="P:double-strand break repair via homologous recombination"/>
    <property type="evidence" value="ECO:0007669"/>
    <property type="project" value="TreeGrafter"/>
</dbReference>
<dbReference type="InterPro" id="IPR012337">
    <property type="entry name" value="RNaseH-like_sf"/>
</dbReference>
<dbReference type="GO" id="GO:0005634">
    <property type="term" value="C:nucleus"/>
    <property type="evidence" value="ECO:0007669"/>
    <property type="project" value="TreeGrafter"/>
</dbReference>